<protein>
    <submittedName>
        <fullName evidence="2">Uncharacterized protein</fullName>
    </submittedName>
</protein>
<sequence>MQMITNTSTTSRDVQRPVGREHRNRSSSHIEILVEAFPPTLRRVSAHFLSMVRPHKPFLPSTTTTSPPRVHVALAIPTVCPLPYTVEHSRRRTRRPKFRRVLGVPRTRYSRLHRNADGSTCVEAVLVLLEVDNGRGASCYASSSVNTLTHLSFSQALCSVRIDTSCDSKPASKG</sequence>
<evidence type="ECO:0000313" key="3">
    <source>
        <dbReference type="Proteomes" id="UP000256964"/>
    </source>
</evidence>
<dbReference type="AlphaFoldDB" id="A0A371CHN6"/>
<reference evidence="2 3" key="1">
    <citation type="journal article" date="2018" name="Biotechnol. Biofuels">
        <title>Integrative visual omics of the white-rot fungus Polyporus brumalis exposes the biotechnological potential of its oxidative enzymes for delignifying raw plant biomass.</title>
        <authorList>
            <person name="Miyauchi S."/>
            <person name="Rancon A."/>
            <person name="Drula E."/>
            <person name="Hage H."/>
            <person name="Chaduli D."/>
            <person name="Favel A."/>
            <person name="Grisel S."/>
            <person name="Henrissat B."/>
            <person name="Herpoel-Gimbert I."/>
            <person name="Ruiz-Duenas F.J."/>
            <person name="Chevret D."/>
            <person name="Hainaut M."/>
            <person name="Lin J."/>
            <person name="Wang M."/>
            <person name="Pangilinan J."/>
            <person name="Lipzen A."/>
            <person name="Lesage-Meessen L."/>
            <person name="Navarro D."/>
            <person name="Riley R."/>
            <person name="Grigoriev I.V."/>
            <person name="Zhou S."/>
            <person name="Raouche S."/>
            <person name="Rosso M.N."/>
        </authorList>
    </citation>
    <scope>NUCLEOTIDE SEQUENCE [LARGE SCALE GENOMIC DNA]</scope>
    <source>
        <strain evidence="2 3">BRFM 1820</strain>
    </source>
</reference>
<evidence type="ECO:0000256" key="1">
    <source>
        <dbReference type="SAM" id="MobiDB-lite"/>
    </source>
</evidence>
<feature type="compositionally biased region" description="Polar residues" evidence="1">
    <location>
        <begin position="1"/>
        <end position="12"/>
    </location>
</feature>
<name>A0A371CHN6_9APHY</name>
<keyword evidence="3" id="KW-1185">Reference proteome</keyword>
<feature type="region of interest" description="Disordered" evidence="1">
    <location>
        <begin position="1"/>
        <end position="26"/>
    </location>
</feature>
<accession>A0A371CHN6</accession>
<dbReference type="EMBL" id="KZ857645">
    <property type="protein sequence ID" value="RDX39798.1"/>
    <property type="molecule type" value="Genomic_DNA"/>
</dbReference>
<gene>
    <name evidence="2" type="ORF">OH76DRAFT_525450</name>
</gene>
<evidence type="ECO:0000313" key="2">
    <source>
        <dbReference type="EMBL" id="RDX39798.1"/>
    </source>
</evidence>
<proteinExistence type="predicted"/>
<organism evidence="2 3">
    <name type="scientific">Lentinus brumalis</name>
    <dbReference type="NCBI Taxonomy" id="2498619"/>
    <lineage>
        <taxon>Eukaryota</taxon>
        <taxon>Fungi</taxon>
        <taxon>Dikarya</taxon>
        <taxon>Basidiomycota</taxon>
        <taxon>Agaricomycotina</taxon>
        <taxon>Agaricomycetes</taxon>
        <taxon>Polyporales</taxon>
        <taxon>Polyporaceae</taxon>
        <taxon>Lentinus</taxon>
    </lineage>
</organism>
<dbReference type="Proteomes" id="UP000256964">
    <property type="component" value="Unassembled WGS sequence"/>
</dbReference>